<evidence type="ECO:0000256" key="1">
    <source>
        <dbReference type="SAM" id="SignalP"/>
    </source>
</evidence>
<keyword evidence="1" id="KW-0732">Signal</keyword>
<dbReference type="Proteomes" id="UP000199477">
    <property type="component" value="Unassembled WGS sequence"/>
</dbReference>
<feature type="signal peptide" evidence="1">
    <location>
        <begin position="1"/>
        <end position="26"/>
    </location>
</feature>
<evidence type="ECO:0000313" key="3">
    <source>
        <dbReference type="Proteomes" id="UP000199477"/>
    </source>
</evidence>
<proteinExistence type="predicted"/>
<gene>
    <name evidence="2" type="ORF">SAMN02799615_03947</name>
</gene>
<dbReference type="EMBL" id="FONH01000023">
    <property type="protein sequence ID" value="SFF51794.1"/>
    <property type="molecule type" value="Genomic_DNA"/>
</dbReference>
<organism evidence="2 3">
    <name type="scientific">Dyella marensis</name>
    <dbReference type="NCBI Taxonomy" id="500610"/>
    <lineage>
        <taxon>Bacteria</taxon>
        <taxon>Pseudomonadati</taxon>
        <taxon>Pseudomonadota</taxon>
        <taxon>Gammaproteobacteria</taxon>
        <taxon>Lysobacterales</taxon>
        <taxon>Rhodanobacteraceae</taxon>
        <taxon>Dyella</taxon>
    </lineage>
</organism>
<name>A0A1I2JB85_9GAMM</name>
<sequence length="154" mass="16133">MHIRHFSAFAGAVFALAVAVNTATHAGTHEAISASAASMQAAHAGFPLSYDFATLIAVKSGDSFYATLVPDDRVRLVVTSDLAMQDGFRRIAGSIENTDQATTRGRFSLTLDRSGQTIVGTAALDGHDYGLRGSAGHGYVEDAQLDSGALMDLE</sequence>
<keyword evidence="3" id="KW-1185">Reference proteome</keyword>
<evidence type="ECO:0000313" key="2">
    <source>
        <dbReference type="EMBL" id="SFF51794.1"/>
    </source>
</evidence>
<accession>A0A1I2JB85</accession>
<feature type="chain" id="PRO_5011646994" evidence="1">
    <location>
        <begin position="27"/>
        <end position="154"/>
    </location>
</feature>
<dbReference type="RefSeq" id="WP_026633348.1">
    <property type="nucleotide sequence ID" value="NZ_FONH01000023.1"/>
</dbReference>
<reference evidence="3" key="1">
    <citation type="submission" date="2016-10" db="EMBL/GenBank/DDBJ databases">
        <authorList>
            <person name="Varghese N."/>
            <person name="Submissions S."/>
        </authorList>
    </citation>
    <scope>NUCLEOTIDE SEQUENCE [LARGE SCALE GENOMIC DNA]</scope>
    <source>
        <strain evidence="3">UNC178MFTsu3.1</strain>
    </source>
</reference>
<dbReference type="AlphaFoldDB" id="A0A1I2JB85"/>
<protein>
    <submittedName>
        <fullName evidence="2">Uncharacterized protein</fullName>
    </submittedName>
</protein>